<reference evidence="2 3" key="1">
    <citation type="journal article" date="2011" name="J. Bacteriol.">
        <title>Complete genome sequence of the thermoacidophilic crenarchaeon Thermoproteus uzoniensis 768-20.</title>
        <authorList>
            <person name="Mardanov A.V."/>
            <person name="Gumerov V.M."/>
            <person name="Beletsky A.V."/>
            <person name="Prokofeva M.I."/>
            <person name="Bonch-Osmolovskaya E.A."/>
            <person name="Ravin N.V."/>
            <person name="Skryabin K.G."/>
        </authorList>
    </citation>
    <scope>NUCLEOTIDE SEQUENCE [LARGE SCALE GENOMIC DNA]</scope>
    <source>
        <strain evidence="2 3">768-20</strain>
    </source>
</reference>
<dbReference type="EMBL" id="CP002590">
    <property type="protein sequence ID" value="AEA12591.1"/>
    <property type="molecule type" value="Genomic_DNA"/>
</dbReference>
<feature type="transmembrane region" description="Helical" evidence="1">
    <location>
        <begin position="9"/>
        <end position="28"/>
    </location>
</feature>
<protein>
    <submittedName>
        <fullName evidence="2">Uncharacterized protein</fullName>
    </submittedName>
</protein>
<feature type="transmembrane region" description="Helical" evidence="1">
    <location>
        <begin position="121"/>
        <end position="142"/>
    </location>
</feature>
<dbReference type="RefSeq" id="WP_013679927.1">
    <property type="nucleotide sequence ID" value="NC_015315.1"/>
</dbReference>
<evidence type="ECO:0000313" key="3">
    <source>
        <dbReference type="Proteomes" id="UP000008138"/>
    </source>
</evidence>
<dbReference type="OrthoDB" id="29071at2157"/>
<keyword evidence="1" id="KW-0812">Transmembrane</keyword>
<keyword evidence="1" id="KW-0472">Membrane</keyword>
<evidence type="ECO:0000256" key="1">
    <source>
        <dbReference type="SAM" id="Phobius"/>
    </source>
</evidence>
<dbReference type="STRING" id="999630.TUZN_1111"/>
<name>F2L0A9_THEU7</name>
<feature type="transmembrane region" description="Helical" evidence="1">
    <location>
        <begin position="67"/>
        <end position="90"/>
    </location>
</feature>
<accession>F2L0A9</accession>
<dbReference type="GeneID" id="10360640"/>
<sequence length="154" mass="16043">MKLGQGAKWGAVTGLIGGAVSALEIYVLREEIYRAVYEAVASAAQSSGAALTQQQIQQIAELSITGAYIGAVVGSVIWFVIIGLIMAAVWDRLRLPWYSKGAIFGVIIVGLNLALGRPPAAALVASGVVVNFLLALLLAYFLSRVERAAAAAGQ</sequence>
<dbReference type="eggNOG" id="arCOG05418">
    <property type="taxonomic scope" value="Archaea"/>
</dbReference>
<organism evidence="2 3">
    <name type="scientific">Thermoproteus uzoniensis (strain 768-20)</name>
    <dbReference type="NCBI Taxonomy" id="999630"/>
    <lineage>
        <taxon>Archaea</taxon>
        <taxon>Thermoproteota</taxon>
        <taxon>Thermoprotei</taxon>
        <taxon>Thermoproteales</taxon>
        <taxon>Thermoproteaceae</taxon>
        <taxon>Thermoproteus</taxon>
    </lineage>
</organism>
<dbReference type="HOGENOM" id="CLU_1782595_0_0_2"/>
<dbReference type="Proteomes" id="UP000008138">
    <property type="component" value="Chromosome"/>
</dbReference>
<reference key="2">
    <citation type="submission" date="2011-03" db="EMBL/GenBank/DDBJ databases">
        <title>Complete genome sequence of the thermoacidophilic crenarchaeon Thermoproteus uzoniensis 768-20.</title>
        <authorList>
            <person name="Mardanov A.V."/>
            <person name="Gumerov V.M."/>
            <person name="Beletsky A.V."/>
            <person name="Prokofeva M.I."/>
            <person name="Bonch-Osmolovskaya E.A."/>
            <person name="Ravin N.V."/>
            <person name="Skryabin K.G."/>
        </authorList>
    </citation>
    <scope>NUCLEOTIDE SEQUENCE</scope>
    <source>
        <strain>768-20</strain>
    </source>
</reference>
<evidence type="ECO:0000313" key="2">
    <source>
        <dbReference type="EMBL" id="AEA12591.1"/>
    </source>
</evidence>
<gene>
    <name evidence="2" type="ordered locus">TUZN_1111</name>
</gene>
<proteinExistence type="predicted"/>
<dbReference type="KEGG" id="tuz:TUZN_1111"/>
<keyword evidence="1" id="KW-1133">Transmembrane helix</keyword>
<keyword evidence="3" id="KW-1185">Reference proteome</keyword>
<dbReference type="AlphaFoldDB" id="F2L0A9"/>
<feature type="transmembrane region" description="Helical" evidence="1">
    <location>
        <begin position="97"/>
        <end position="115"/>
    </location>
</feature>